<evidence type="ECO:0000256" key="3">
    <source>
        <dbReference type="ARBA" id="ARBA00022840"/>
    </source>
</evidence>
<keyword evidence="6" id="KW-1185">Reference proteome</keyword>
<dbReference type="InterPro" id="IPR027417">
    <property type="entry name" value="P-loop_NTPase"/>
</dbReference>
<dbReference type="Gene3D" id="3.40.50.300">
    <property type="entry name" value="P-loop containing nucleotide triphosphate hydrolases"/>
    <property type="match status" value="1"/>
</dbReference>
<sequence>MNANQQILIEARNLQIGYRGRKGQKQIGGKIDLSIQRGELIGLIGPNGIGKSTLIRTLIGVQPSLGGVLTLKGRPMEELSLPQLALELSVVLTDAPATRNLRVKEMVSLGRQPYTNWLGKLSAHDVSVVTEALTNTETLDLADKRCDQISDGQFQRVSIARTLAQDTDLIVLDEPTTHLDLYHRAYVFKLLRKLCREQKKAILFSTHEIEMALSNSDKILLMSAHGCHFGTPSDLINQGYLDQLFEGEGIGFDVDSRRFTFDK</sequence>
<dbReference type="EMBL" id="MQUB01000001">
    <property type="protein sequence ID" value="PQB04578.1"/>
    <property type="molecule type" value="Genomic_DNA"/>
</dbReference>
<dbReference type="PANTHER" id="PTHR42734:SF21">
    <property type="entry name" value="IRON ABC TRANSPORTER, ATP-BINDING PROTEIN"/>
    <property type="match status" value="1"/>
</dbReference>
<dbReference type="InterPro" id="IPR003593">
    <property type="entry name" value="AAA+_ATPase"/>
</dbReference>
<evidence type="ECO:0000313" key="6">
    <source>
        <dbReference type="Proteomes" id="UP000239800"/>
    </source>
</evidence>
<gene>
    <name evidence="5" type="ORF">BST85_06450</name>
</gene>
<proteinExistence type="predicted"/>
<dbReference type="PROSITE" id="PS50893">
    <property type="entry name" value="ABC_TRANSPORTER_2"/>
    <property type="match status" value="1"/>
</dbReference>
<keyword evidence="3 5" id="KW-0067">ATP-binding</keyword>
<comment type="caution">
    <text evidence="5">The sequence shown here is derived from an EMBL/GenBank/DDBJ whole genome shotgun (WGS) entry which is preliminary data.</text>
</comment>
<evidence type="ECO:0000259" key="4">
    <source>
        <dbReference type="PROSITE" id="PS50893"/>
    </source>
</evidence>
<dbReference type="InterPro" id="IPR003439">
    <property type="entry name" value="ABC_transporter-like_ATP-bd"/>
</dbReference>
<evidence type="ECO:0000256" key="1">
    <source>
        <dbReference type="ARBA" id="ARBA00022448"/>
    </source>
</evidence>
<keyword evidence="1" id="KW-0813">Transport</keyword>
<dbReference type="PANTHER" id="PTHR42734">
    <property type="entry name" value="METAL TRANSPORT SYSTEM ATP-BINDING PROTEIN TM_0124-RELATED"/>
    <property type="match status" value="1"/>
</dbReference>
<dbReference type="OrthoDB" id="9787851at2"/>
<dbReference type="Pfam" id="PF00005">
    <property type="entry name" value="ABC_tran"/>
    <property type="match status" value="1"/>
</dbReference>
<dbReference type="GO" id="GO:0016887">
    <property type="term" value="F:ATP hydrolysis activity"/>
    <property type="evidence" value="ECO:0007669"/>
    <property type="project" value="InterPro"/>
</dbReference>
<evidence type="ECO:0000256" key="2">
    <source>
        <dbReference type="ARBA" id="ARBA00022741"/>
    </source>
</evidence>
<dbReference type="SMART" id="SM00382">
    <property type="entry name" value="AAA"/>
    <property type="match status" value="1"/>
</dbReference>
<name>A0A2S7KPS2_9FLAO</name>
<dbReference type="AlphaFoldDB" id="A0A2S7KPS2"/>
<accession>A0A2S7KPS2</accession>
<organism evidence="5 6">
    <name type="scientific">Aureitalea marina</name>
    <dbReference type="NCBI Taxonomy" id="930804"/>
    <lineage>
        <taxon>Bacteria</taxon>
        <taxon>Pseudomonadati</taxon>
        <taxon>Bacteroidota</taxon>
        <taxon>Flavobacteriia</taxon>
        <taxon>Flavobacteriales</taxon>
        <taxon>Flavobacteriaceae</taxon>
        <taxon>Aureitalea</taxon>
    </lineage>
</organism>
<dbReference type="SUPFAM" id="SSF52540">
    <property type="entry name" value="P-loop containing nucleoside triphosphate hydrolases"/>
    <property type="match status" value="1"/>
</dbReference>
<feature type="domain" description="ABC transporter" evidence="4">
    <location>
        <begin position="11"/>
        <end position="249"/>
    </location>
</feature>
<protein>
    <submittedName>
        <fullName evidence="5">ABC transporter ATP-binding protein</fullName>
    </submittedName>
</protein>
<reference evidence="5 6" key="1">
    <citation type="submission" date="2016-11" db="EMBL/GenBank/DDBJ databases">
        <title>Trade-off between light-utilization and light-protection in marine flavobacteria.</title>
        <authorList>
            <person name="Kumagai Y."/>
        </authorList>
    </citation>
    <scope>NUCLEOTIDE SEQUENCE [LARGE SCALE GENOMIC DNA]</scope>
    <source>
        <strain evidence="5 6">NBRC 107741</strain>
    </source>
</reference>
<keyword evidence="2" id="KW-0547">Nucleotide-binding</keyword>
<dbReference type="Proteomes" id="UP000239800">
    <property type="component" value="Unassembled WGS sequence"/>
</dbReference>
<dbReference type="RefSeq" id="WP_104812506.1">
    <property type="nucleotide sequence ID" value="NZ_MQUB01000001.1"/>
</dbReference>
<evidence type="ECO:0000313" key="5">
    <source>
        <dbReference type="EMBL" id="PQB04578.1"/>
    </source>
</evidence>
<dbReference type="GO" id="GO:0005524">
    <property type="term" value="F:ATP binding"/>
    <property type="evidence" value="ECO:0007669"/>
    <property type="project" value="UniProtKB-KW"/>
</dbReference>
<dbReference type="InterPro" id="IPR050153">
    <property type="entry name" value="Metal_Ion_Import_ABC"/>
</dbReference>